<protein>
    <submittedName>
        <fullName evidence="2">M15 family metallopeptidase</fullName>
    </submittedName>
</protein>
<dbReference type="Proteomes" id="UP001164718">
    <property type="component" value="Chromosome"/>
</dbReference>
<dbReference type="Gene3D" id="3.30.1380.10">
    <property type="match status" value="1"/>
</dbReference>
<dbReference type="KEGG" id="faf:OE104_00380"/>
<dbReference type="PANTHER" id="PTHR34385">
    <property type="entry name" value="D-ALANYL-D-ALANINE CARBOXYPEPTIDASE"/>
    <property type="match status" value="1"/>
</dbReference>
<accession>A0A9E8LV35</accession>
<proteinExistence type="predicted"/>
<dbReference type="InterPro" id="IPR009045">
    <property type="entry name" value="Zn_M74/Hedgehog-like"/>
</dbReference>
<sequence length="99" mass="11470">MAVAQPGTSEHQTGLTMDITAYSVNQQLVESFGQTEEGKWLENNAHQYGYILRYPKGKETITGYKYEPWHFRYVGVEAATVIFENGWTLEEFFEVVQRK</sequence>
<dbReference type="PANTHER" id="PTHR34385:SF1">
    <property type="entry name" value="PEPTIDOGLYCAN L-ALANYL-D-GLUTAMATE ENDOPEPTIDASE CWLK"/>
    <property type="match status" value="1"/>
</dbReference>
<evidence type="ECO:0000259" key="1">
    <source>
        <dbReference type="Pfam" id="PF02557"/>
    </source>
</evidence>
<dbReference type="InterPro" id="IPR052179">
    <property type="entry name" value="DD-CPase-like"/>
</dbReference>
<dbReference type="Pfam" id="PF02557">
    <property type="entry name" value="VanY"/>
    <property type="match status" value="1"/>
</dbReference>
<dbReference type="InterPro" id="IPR003709">
    <property type="entry name" value="VanY-like_core_dom"/>
</dbReference>
<organism evidence="2 3">
    <name type="scientific">Fervidibacillus albus</name>
    <dbReference type="NCBI Taxonomy" id="2980026"/>
    <lineage>
        <taxon>Bacteria</taxon>
        <taxon>Bacillati</taxon>
        <taxon>Bacillota</taxon>
        <taxon>Bacilli</taxon>
        <taxon>Bacillales</taxon>
        <taxon>Bacillaceae</taxon>
        <taxon>Fervidibacillus</taxon>
    </lineage>
</organism>
<dbReference type="EMBL" id="CP106878">
    <property type="protein sequence ID" value="WAA09875.1"/>
    <property type="molecule type" value="Genomic_DNA"/>
</dbReference>
<reference evidence="2" key="1">
    <citation type="submission" date="2022-09" db="EMBL/GenBank/DDBJ databases">
        <title>Complete Genomes of Fervidibacillus albus and Fervidibacillus halotolerans isolated from tidal flat sediments.</title>
        <authorList>
            <person name="Kwon K.K."/>
            <person name="Yang S.-H."/>
            <person name="Park M.J."/>
            <person name="Oh H.-M."/>
        </authorList>
    </citation>
    <scope>NUCLEOTIDE SEQUENCE</scope>
    <source>
        <strain evidence="2">MEBiC13591</strain>
    </source>
</reference>
<evidence type="ECO:0000313" key="3">
    <source>
        <dbReference type="Proteomes" id="UP001164718"/>
    </source>
</evidence>
<evidence type="ECO:0000313" key="2">
    <source>
        <dbReference type="EMBL" id="WAA09875.1"/>
    </source>
</evidence>
<dbReference type="InterPro" id="IPR058193">
    <property type="entry name" value="VanY/YodJ_core_dom"/>
</dbReference>
<dbReference type="CDD" id="cd14852">
    <property type="entry name" value="LD-carboxypeptidase"/>
    <property type="match status" value="1"/>
</dbReference>
<dbReference type="GO" id="GO:0008233">
    <property type="term" value="F:peptidase activity"/>
    <property type="evidence" value="ECO:0007669"/>
    <property type="project" value="InterPro"/>
</dbReference>
<keyword evidence="3" id="KW-1185">Reference proteome</keyword>
<name>A0A9E8LV35_9BACI</name>
<dbReference type="GO" id="GO:0006508">
    <property type="term" value="P:proteolysis"/>
    <property type="evidence" value="ECO:0007669"/>
    <property type="project" value="InterPro"/>
</dbReference>
<gene>
    <name evidence="2" type="ORF">OE104_00380</name>
</gene>
<dbReference type="SUPFAM" id="SSF55166">
    <property type="entry name" value="Hedgehog/DD-peptidase"/>
    <property type="match status" value="1"/>
</dbReference>
<dbReference type="AlphaFoldDB" id="A0A9E8LV35"/>
<feature type="domain" description="D-alanyl-D-alanine carboxypeptidase-like core" evidence="1">
    <location>
        <begin position="3"/>
        <end position="75"/>
    </location>
</feature>